<evidence type="ECO:0000256" key="4">
    <source>
        <dbReference type="PROSITE-ProRule" id="PRU00433"/>
    </source>
</evidence>
<dbReference type="Pfam" id="PF11845">
    <property type="entry name" value="Tll0287-like"/>
    <property type="match status" value="1"/>
</dbReference>
<accession>A0A7H0VDU6</accession>
<evidence type="ECO:0000256" key="2">
    <source>
        <dbReference type="ARBA" id="ARBA00022723"/>
    </source>
</evidence>
<dbReference type="InterPro" id="IPR021796">
    <property type="entry name" value="Tll0287-like_dom"/>
</dbReference>
<dbReference type="Proteomes" id="UP000516305">
    <property type="component" value="Chromosome"/>
</dbReference>
<keyword evidence="8" id="KW-1185">Reference proteome</keyword>
<protein>
    <submittedName>
        <fullName evidence="7">DUF3365 domain-containing protein</fullName>
    </submittedName>
</protein>
<name>A0A7H0VDU6_9FLAO</name>
<evidence type="ECO:0000313" key="8">
    <source>
        <dbReference type="Proteomes" id="UP000516305"/>
    </source>
</evidence>
<dbReference type="PROSITE" id="PS51007">
    <property type="entry name" value="CYTC"/>
    <property type="match status" value="1"/>
</dbReference>
<feature type="domain" description="Cytochrome c" evidence="6">
    <location>
        <begin position="31"/>
        <end position="129"/>
    </location>
</feature>
<evidence type="ECO:0000313" key="7">
    <source>
        <dbReference type="EMBL" id="QNR23894.1"/>
    </source>
</evidence>
<dbReference type="PROSITE" id="PS51257">
    <property type="entry name" value="PROKAR_LIPOPROTEIN"/>
    <property type="match status" value="1"/>
</dbReference>
<evidence type="ECO:0000256" key="5">
    <source>
        <dbReference type="SAM" id="SignalP"/>
    </source>
</evidence>
<organism evidence="7 8">
    <name type="scientific">Croceimicrobium hydrocarbonivorans</name>
    <dbReference type="NCBI Taxonomy" id="2761580"/>
    <lineage>
        <taxon>Bacteria</taxon>
        <taxon>Pseudomonadati</taxon>
        <taxon>Bacteroidota</taxon>
        <taxon>Flavobacteriia</taxon>
        <taxon>Flavobacteriales</taxon>
        <taxon>Owenweeksiaceae</taxon>
        <taxon>Croceimicrobium</taxon>
    </lineage>
</organism>
<dbReference type="AlphaFoldDB" id="A0A7H0VDU6"/>
<dbReference type="GO" id="GO:0009055">
    <property type="term" value="F:electron transfer activity"/>
    <property type="evidence" value="ECO:0007669"/>
    <property type="project" value="InterPro"/>
</dbReference>
<dbReference type="SUPFAM" id="SSF46626">
    <property type="entry name" value="Cytochrome c"/>
    <property type="match status" value="1"/>
</dbReference>
<keyword evidence="5" id="KW-0732">Signal</keyword>
<sequence>MFKKSISLGIVLSTLMACQSGSPAPSESTAAEEHSATAEFMRINCESCHSPAANSSTRLAPPFFAIRKHYLKEYPAQADFQAAMQSFLIKPEEEHALMLGAVEKFGLMPPIYVEEEQLKAITEYLFSVEQPHPQHEGGGKGRGARVKELALSTKKVLGKNLMGALKEGGKEHALPFCNERALILTDSMSQHLHHKIRRVSDKARNPSNQADSLELSILAEYAALIAEGQEAGPILRETKFGSRGYFPITTNAMCLQCHGSLGKELDADFYPKIQNLYPQDKAIGYGAGELRGMWVVALDSL</sequence>
<keyword evidence="1 4" id="KW-0349">Heme</keyword>
<dbReference type="GO" id="GO:0046872">
    <property type="term" value="F:metal ion binding"/>
    <property type="evidence" value="ECO:0007669"/>
    <property type="project" value="UniProtKB-KW"/>
</dbReference>
<dbReference type="RefSeq" id="WP_210758430.1">
    <property type="nucleotide sequence ID" value="NZ_CP060139.1"/>
</dbReference>
<dbReference type="GO" id="GO:0020037">
    <property type="term" value="F:heme binding"/>
    <property type="evidence" value="ECO:0007669"/>
    <property type="project" value="InterPro"/>
</dbReference>
<proteinExistence type="predicted"/>
<evidence type="ECO:0000259" key="6">
    <source>
        <dbReference type="PROSITE" id="PS51007"/>
    </source>
</evidence>
<keyword evidence="3 4" id="KW-0408">Iron</keyword>
<feature type="chain" id="PRO_5028836476" evidence="5">
    <location>
        <begin position="20"/>
        <end position="301"/>
    </location>
</feature>
<dbReference type="EMBL" id="CP060139">
    <property type="protein sequence ID" value="QNR23894.1"/>
    <property type="molecule type" value="Genomic_DNA"/>
</dbReference>
<dbReference type="InterPro" id="IPR009056">
    <property type="entry name" value="Cyt_c-like_dom"/>
</dbReference>
<evidence type="ECO:0000256" key="3">
    <source>
        <dbReference type="ARBA" id="ARBA00023004"/>
    </source>
</evidence>
<dbReference type="Gene3D" id="1.10.760.10">
    <property type="entry name" value="Cytochrome c-like domain"/>
    <property type="match status" value="1"/>
</dbReference>
<evidence type="ECO:0000256" key="1">
    <source>
        <dbReference type="ARBA" id="ARBA00022617"/>
    </source>
</evidence>
<dbReference type="InterPro" id="IPR036909">
    <property type="entry name" value="Cyt_c-like_dom_sf"/>
</dbReference>
<reference evidence="7 8" key="1">
    <citation type="submission" date="2020-08" db="EMBL/GenBank/DDBJ databases">
        <title>Croceimicrobium hydrocarbonivorans gen. nov., sp. nov., a novel marine bacterium isolated from a bacterial consortium that degrades polyethylene terephthalate.</title>
        <authorList>
            <person name="Liu R."/>
        </authorList>
    </citation>
    <scope>NUCLEOTIDE SEQUENCE [LARGE SCALE GENOMIC DNA]</scope>
    <source>
        <strain evidence="7 8">A20-9</strain>
    </source>
</reference>
<feature type="signal peptide" evidence="5">
    <location>
        <begin position="1"/>
        <end position="19"/>
    </location>
</feature>
<dbReference type="KEGG" id="chyd:H4K34_16180"/>
<keyword evidence="2 4" id="KW-0479">Metal-binding</keyword>
<gene>
    <name evidence="7" type="ORF">H4K34_16180</name>
</gene>